<dbReference type="AlphaFoldDB" id="Q5ENJ9"/>
<protein>
    <submittedName>
        <fullName evidence="1">Uncharacterized protein</fullName>
    </submittedName>
</protein>
<organism evidence="1">
    <name type="scientific">Kryptoperidinium triquetrum</name>
    <name type="common">Dinoflagellate</name>
    <name type="synonym">Heterocapsa triquetra</name>
    <dbReference type="NCBI Taxonomy" id="66468"/>
    <lineage>
        <taxon>Eukaryota</taxon>
        <taxon>Sar</taxon>
        <taxon>Alveolata</taxon>
        <taxon>Dinophyceae</taxon>
        <taxon>Peridiniales</taxon>
        <taxon>Kryptoperidiniaceae</taxon>
        <taxon>Kryptoperidinium</taxon>
    </lineage>
</organism>
<dbReference type="EMBL" id="AY826933">
    <property type="protein sequence ID" value="AAW79394.1"/>
    <property type="molecule type" value="mRNA"/>
</dbReference>
<name>Q5ENJ9_KRYTR</name>
<accession>Q5ENJ9</accession>
<sequence length="73" mass="8327">MRALYLLALGRRLPPAGLRCLPGRQRWAQHLIWACELHGRPVLPQVHPEGGLWLDCVEQLPRPDLWQSRPCAG</sequence>
<evidence type="ECO:0000313" key="1">
    <source>
        <dbReference type="EMBL" id="AAW79394.1"/>
    </source>
</evidence>
<reference evidence="1" key="1">
    <citation type="journal article" date="2005" name="J. Mol. Biol.">
        <title>Complex protein targeting to dinoflagellate plastids.</title>
        <authorList>
            <person name="Patron N.J."/>
            <person name="Waller R.F."/>
            <person name="Archibald J.M."/>
            <person name="Keeling P.J."/>
        </authorList>
    </citation>
    <scope>NUCLEOTIDE SEQUENCE</scope>
</reference>
<proteinExistence type="evidence at transcript level"/>